<feature type="transmembrane region" description="Helical" evidence="1">
    <location>
        <begin position="163"/>
        <end position="184"/>
    </location>
</feature>
<dbReference type="KEGG" id="scor:J3U87_30640"/>
<evidence type="ECO:0008006" key="4">
    <source>
        <dbReference type="Google" id="ProtNLM"/>
    </source>
</evidence>
<keyword evidence="1" id="KW-0472">Membrane</keyword>
<organism evidence="2 3">
    <name type="scientific">Sulfidibacter corallicola</name>
    <dbReference type="NCBI Taxonomy" id="2818388"/>
    <lineage>
        <taxon>Bacteria</taxon>
        <taxon>Pseudomonadati</taxon>
        <taxon>Acidobacteriota</taxon>
        <taxon>Holophagae</taxon>
        <taxon>Acanthopleuribacterales</taxon>
        <taxon>Acanthopleuribacteraceae</taxon>
        <taxon>Sulfidibacter</taxon>
    </lineage>
</organism>
<proteinExistence type="predicted"/>
<reference evidence="2" key="1">
    <citation type="submission" date="2021-03" db="EMBL/GenBank/DDBJ databases">
        <title>Acanthopleuribacteraceae sp. M133.</title>
        <authorList>
            <person name="Wang G."/>
        </authorList>
    </citation>
    <scope>NUCLEOTIDE SEQUENCE</scope>
    <source>
        <strain evidence="2">M133</strain>
    </source>
</reference>
<dbReference type="EMBL" id="CP071793">
    <property type="protein sequence ID" value="QTD49962.1"/>
    <property type="molecule type" value="Genomic_DNA"/>
</dbReference>
<evidence type="ECO:0000313" key="3">
    <source>
        <dbReference type="Proteomes" id="UP000663929"/>
    </source>
</evidence>
<protein>
    <recommendedName>
        <fullName evidence="4">Tetratricopeptide repeat protein</fullName>
    </recommendedName>
</protein>
<sequence length="344" mass="38933">MKEGITFKFKFLDDDGNEASFLSKKGYFDGNELTLDEATLPVETILRVDRRFDNLILQLLQEDGETGFVALAIKKGPIRELSIAINGVSSARWAKLRKQALAEEGKGESFKVTRCPDCKATVDLTHMPQSPQVYCTYCETIHTLGQARPQGEENLRLCDECGFYAVPSYFTVFYFYFLLVIYGWNYGKRYMCHSCMRGNAWKMLFLNLPFLLGVPNALYQLFRIYTGGDRQGRIFAGLDKANHFAKTKKLDMAADYYDSILRRINYGGGVHYSRGLGHFNAGQFEDAVAHLRKALADCGNYFPAYHLLIATYEEMGNVQAVAELQKTYHAVEASEESVIPGEHD</sequence>
<dbReference type="Proteomes" id="UP000663929">
    <property type="component" value="Chromosome"/>
</dbReference>
<name>A0A8A4TLH5_SULCO</name>
<feature type="transmembrane region" description="Helical" evidence="1">
    <location>
        <begin position="204"/>
        <end position="222"/>
    </location>
</feature>
<evidence type="ECO:0000313" key="2">
    <source>
        <dbReference type="EMBL" id="QTD49962.1"/>
    </source>
</evidence>
<dbReference type="RefSeq" id="WP_237379593.1">
    <property type="nucleotide sequence ID" value="NZ_CP071793.1"/>
</dbReference>
<keyword evidence="1" id="KW-0812">Transmembrane</keyword>
<dbReference type="InterPro" id="IPR011990">
    <property type="entry name" value="TPR-like_helical_dom_sf"/>
</dbReference>
<evidence type="ECO:0000256" key="1">
    <source>
        <dbReference type="SAM" id="Phobius"/>
    </source>
</evidence>
<accession>A0A8A4TLH5</accession>
<keyword evidence="1" id="KW-1133">Transmembrane helix</keyword>
<gene>
    <name evidence="2" type="ORF">J3U87_30640</name>
</gene>
<dbReference type="SUPFAM" id="SSF48452">
    <property type="entry name" value="TPR-like"/>
    <property type="match status" value="1"/>
</dbReference>
<dbReference type="Gene3D" id="1.25.40.10">
    <property type="entry name" value="Tetratricopeptide repeat domain"/>
    <property type="match status" value="1"/>
</dbReference>
<dbReference type="AlphaFoldDB" id="A0A8A4TLH5"/>
<keyword evidence="3" id="KW-1185">Reference proteome</keyword>